<evidence type="ECO:0000313" key="2">
    <source>
        <dbReference type="Proteomes" id="UP000828390"/>
    </source>
</evidence>
<sequence>MPRESILSSSNALKIDWLTFTNIYNVAKRANVYISMATLLGHVMSLVLDNSSKVDNLIPCYRGDDFMEDELTLREHNSSSPETFATEYVVSMDTDYSVTTALGPHPVSVRRRKSRTSSLQAYSR</sequence>
<reference evidence="1" key="1">
    <citation type="journal article" date="2019" name="bioRxiv">
        <title>The Genome of the Zebra Mussel, Dreissena polymorpha: A Resource for Invasive Species Research.</title>
        <authorList>
            <person name="McCartney M.A."/>
            <person name="Auch B."/>
            <person name="Kono T."/>
            <person name="Mallez S."/>
            <person name="Zhang Y."/>
            <person name="Obille A."/>
            <person name="Becker A."/>
            <person name="Abrahante J.E."/>
            <person name="Garbe J."/>
            <person name="Badalamenti J.P."/>
            <person name="Herman A."/>
            <person name="Mangelson H."/>
            <person name="Liachko I."/>
            <person name="Sullivan S."/>
            <person name="Sone E.D."/>
            <person name="Koren S."/>
            <person name="Silverstein K.A.T."/>
            <person name="Beckman K.B."/>
            <person name="Gohl D.M."/>
        </authorList>
    </citation>
    <scope>NUCLEOTIDE SEQUENCE</scope>
    <source>
        <strain evidence="1">Duluth1</strain>
        <tissue evidence="1">Whole animal</tissue>
    </source>
</reference>
<organism evidence="1 2">
    <name type="scientific">Dreissena polymorpha</name>
    <name type="common">Zebra mussel</name>
    <name type="synonym">Mytilus polymorpha</name>
    <dbReference type="NCBI Taxonomy" id="45954"/>
    <lineage>
        <taxon>Eukaryota</taxon>
        <taxon>Metazoa</taxon>
        <taxon>Spiralia</taxon>
        <taxon>Lophotrochozoa</taxon>
        <taxon>Mollusca</taxon>
        <taxon>Bivalvia</taxon>
        <taxon>Autobranchia</taxon>
        <taxon>Heteroconchia</taxon>
        <taxon>Euheterodonta</taxon>
        <taxon>Imparidentia</taxon>
        <taxon>Neoheterodontei</taxon>
        <taxon>Myida</taxon>
        <taxon>Dreissenoidea</taxon>
        <taxon>Dreissenidae</taxon>
        <taxon>Dreissena</taxon>
    </lineage>
</organism>
<dbReference type="Proteomes" id="UP000828390">
    <property type="component" value="Unassembled WGS sequence"/>
</dbReference>
<proteinExistence type="predicted"/>
<comment type="caution">
    <text evidence="1">The sequence shown here is derived from an EMBL/GenBank/DDBJ whole genome shotgun (WGS) entry which is preliminary data.</text>
</comment>
<protein>
    <submittedName>
        <fullName evidence="1">Uncharacterized protein</fullName>
    </submittedName>
</protein>
<keyword evidence="2" id="KW-1185">Reference proteome</keyword>
<evidence type="ECO:0000313" key="1">
    <source>
        <dbReference type="EMBL" id="KAH3801340.1"/>
    </source>
</evidence>
<gene>
    <name evidence="1" type="ORF">DPMN_154988</name>
</gene>
<dbReference type="AlphaFoldDB" id="A0A9D4FM60"/>
<name>A0A9D4FM60_DREPO</name>
<dbReference type="EMBL" id="JAIWYP010000007">
    <property type="protein sequence ID" value="KAH3801340.1"/>
    <property type="molecule type" value="Genomic_DNA"/>
</dbReference>
<accession>A0A9D4FM60</accession>
<reference evidence="1" key="2">
    <citation type="submission" date="2020-11" db="EMBL/GenBank/DDBJ databases">
        <authorList>
            <person name="McCartney M.A."/>
            <person name="Auch B."/>
            <person name="Kono T."/>
            <person name="Mallez S."/>
            <person name="Becker A."/>
            <person name="Gohl D.M."/>
            <person name="Silverstein K.A.T."/>
            <person name="Koren S."/>
            <person name="Bechman K.B."/>
            <person name="Herman A."/>
            <person name="Abrahante J.E."/>
            <person name="Garbe J."/>
        </authorList>
    </citation>
    <scope>NUCLEOTIDE SEQUENCE</scope>
    <source>
        <strain evidence="1">Duluth1</strain>
        <tissue evidence="1">Whole animal</tissue>
    </source>
</reference>